<dbReference type="EMBL" id="SUPK01000007">
    <property type="protein sequence ID" value="TJY40993.1"/>
    <property type="molecule type" value="Genomic_DNA"/>
</dbReference>
<dbReference type="AlphaFoldDB" id="A0A4U0F8D6"/>
<accession>A0A4U0F8D6</accession>
<sequence>MLLESRFGAIAAVLRGRKSLPPLTPERVWHPGLDTQIRAISVLELADGRPDGLPSAQAWKAAVHLWNDGLDSAHDLVQDLETPTGALLHGIMHRRERDYSNAKYWFRRAGDHPVYHLLQGRVSERMERMREADGLPAGPVREAIGAVAGQTVWNPYLFTDAVHIVENRIGDDQARTVLEHIQHLELEAVLRYLESRLA</sequence>
<proteinExistence type="predicted"/>
<evidence type="ECO:0000313" key="1">
    <source>
        <dbReference type="EMBL" id="TJY40993.1"/>
    </source>
</evidence>
<protein>
    <submittedName>
        <fullName evidence="1">Uncharacterized protein</fullName>
    </submittedName>
</protein>
<dbReference type="RefSeq" id="WP_136778621.1">
    <property type="nucleotide sequence ID" value="NZ_SUPK01000007.1"/>
</dbReference>
<keyword evidence="2" id="KW-1185">Reference proteome</keyword>
<organism evidence="1 2">
    <name type="scientific">Cohnella pontilimi</name>
    <dbReference type="NCBI Taxonomy" id="2564100"/>
    <lineage>
        <taxon>Bacteria</taxon>
        <taxon>Bacillati</taxon>
        <taxon>Bacillota</taxon>
        <taxon>Bacilli</taxon>
        <taxon>Bacillales</taxon>
        <taxon>Paenibacillaceae</taxon>
        <taxon>Cohnella</taxon>
    </lineage>
</organism>
<dbReference type="Proteomes" id="UP000309673">
    <property type="component" value="Unassembled WGS sequence"/>
</dbReference>
<name>A0A4U0F8D6_9BACL</name>
<gene>
    <name evidence="1" type="ORF">E5161_14870</name>
</gene>
<evidence type="ECO:0000313" key="2">
    <source>
        <dbReference type="Proteomes" id="UP000309673"/>
    </source>
</evidence>
<comment type="caution">
    <text evidence="1">The sequence shown here is derived from an EMBL/GenBank/DDBJ whole genome shotgun (WGS) entry which is preliminary data.</text>
</comment>
<dbReference type="OrthoDB" id="370799at2"/>
<reference evidence="1 2" key="1">
    <citation type="submission" date="2019-04" db="EMBL/GenBank/DDBJ databases">
        <title>Cohnella sp. nov., isolated from soil.</title>
        <authorList>
            <person name="Kim W."/>
        </authorList>
    </citation>
    <scope>NUCLEOTIDE SEQUENCE [LARGE SCALE GENOMIC DNA]</scope>
    <source>
        <strain evidence="1 2">CAU 1483</strain>
    </source>
</reference>